<evidence type="ECO:0000313" key="4">
    <source>
        <dbReference type="Proteomes" id="UP000018208"/>
    </source>
</evidence>
<dbReference type="EMBL" id="KI545978">
    <property type="protein sequence ID" value="EST48750.1"/>
    <property type="molecule type" value="Genomic_DNA"/>
</dbReference>
<evidence type="ECO:0000313" key="2">
    <source>
        <dbReference type="EMBL" id="EST48750.1"/>
    </source>
</evidence>
<name>V6LW10_9EUKA</name>
<dbReference type="AlphaFoldDB" id="V6LW10"/>
<reference evidence="2 3" key="1">
    <citation type="journal article" date="2014" name="PLoS Genet.">
        <title>The Genome of Spironucleus salmonicida Highlights a Fish Pathogen Adapted to Fluctuating Environments.</title>
        <authorList>
            <person name="Xu F."/>
            <person name="Jerlstrom-Hultqvist J."/>
            <person name="Einarsson E."/>
            <person name="Astvaldsson A."/>
            <person name="Svard S.G."/>
            <person name="Andersson J.O."/>
        </authorList>
    </citation>
    <scope>NUCLEOTIDE SEQUENCE</scope>
    <source>
        <strain evidence="3">ATCC 50377</strain>
    </source>
</reference>
<accession>V6LW10</accession>
<organism evidence="2">
    <name type="scientific">Spironucleus salmonicida</name>
    <dbReference type="NCBI Taxonomy" id="348837"/>
    <lineage>
        <taxon>Eukaryota</taxon>
        <taxon>Metamonada</taxon>
        <taxon>Diplomonadida</taxon>
        <taxon>Hexamitidae</taxon>
        <taxon>Hexamitinae</taxon>
        <taxon>Spironucleus</taxon>
    </lineage>
</organism>
<dbReference type="VEuPathDB" id="GiardiaDB:SS50377_22902"/>
<evidence type="ECO:0000256" key="1">
    <source>
        <dbReference type="SAM" id="MobiDB-lite"/>
    </source>
</evidence>
<dbReference type="EMBL" id="AUWU02000003">
    <property type="protein sequence ID" value="KAH0575275.1"/>
    <property type="molecule type" value="Genomic_DNA"/>
</dbReference>
<proteinExistence type="predicted"/>
<protein>
    <submittedName>
        <fullName evidence="2">Uncharacterized protein</fullName>
    </submittedName>
</protein>
<feature type="compositionally biased region" description="Polar residues" evidence="1">
    <location>
        <begin position="1"/>
        <end position="10"/>
    </location>
</feature>
<gene>
    <name evidence="2" type="ORF">SS50377_11072</name>
    <name evidence="3" type="ORF">SS50377_22902</name>
</gene>
<sequence length="73" mass="8423">MGNCISNVSEAAQKDQDMQESQLNNIQRLQIRQLTMSTIDISNFEQISTPTLTNNRQSKRNLWGQLQRNQVSE</sequence>
<dbReference type="Proteomes" id="UP000018208">
    <property type="component" value="Unassembled WGS sequence"/>
</dbReference>
<feature type="region of interest" description="Disordered" evidence="1">
    <location>
        <begin position="1"/>
        <end position="20"/>
    </location>
</feature>
<reference evidence="3" key="2">
    <citation type="submission" date="2020-12" db="EMBL/GenBank/DDBJ databases">
        <title>New Spironucleus salmonicida genome in near-complete chromosomes.</title>
        <authorList>
            <person name="Xu F."/>
            <person name="Kurt Z."/>
            <person name="Jimenez-Gonzalez A."/>
            <person name="Astvaldsson A."/>
            <person name="Andersson J.O."/>
            <person name="Svard S.G."/>
        </authorList>
    </citation>
    <scope>NUCLEOTIDE SEQUENCE</scope>
    <source>
        <strain evidence="3">ATCC 50377</strain>
    </source>
</reference>
<evidence type="ECO:0000313" key="3">
    <source>
        <dbReference type="EMBL" id="KAH0575275.1"/>
    </source>
</evidence>
<keyword evidence="4" id="KW-1185">Reference proteome</keyword>